<dbReference type="EMBL" id="MU003692">
    <property type="protein sequence ID" value="KAF2817133.1"/>
    <property type="molecule type" value="Genomic_DNA"/>
</dbReference>
<dbReference type="Proteomes" id="UP000504636">
    <property type="component" value="Unplaced"/>
</dbReference>
<name>A0A6A6Z8S5_9PEZI</name>
<dbReference type="AlphaFoldDB" id="A0A6A6Z8S5"/>
<proteinExistence type="predicted"/>
<accession>A0A6A6Z8S5</accession>
<evidence type="ECO:0000313" key="2">
    <source>
        <dbReference type="Proteomes" id="UP000504636"/>
    </source>
</evidence>
<sequence length="220" mass="23710">MSALKADKLPLPINPANSPLSTKPYVAGGTHYDATWRALCGDTFFTSTDGGEENSRTGLDNKNMFRRATEDDLSSIQAWRKWIAGQAGHGMRQPPALKDFPSAEEHARVMAADNAVRSAVLSRSFFQTDTGYLGLGTGATPSHELFILLGSRTPHLLRSLGEMTVEGKGMKKVYMLAGEAYVPGIMDGEIIKRVVGNEGVGMDADGLRKAGLDVQELLVI</sequence>
<keyword evidence="2" id="KW-1185">Reference proteome</keyword>
<protein>
    <submittedName>
        <fullName evidence="1 3">Uncharacterized protein</fullName>
    </submittedName>
</protein>
<reference evidence="3" key="2">
    <citation type="submission" date="2020-04" db="EMBL/GenBank/DDBJ databases">
        <authorList>
            <consortium name="NCBI Genome Project"/>
        </authorList>
    </citation>
    <scope>NUCLEOTIDE SEQUENCE</scope>
    <source>
        <strain evidence="3">CBS 304.34</strain>
    </source>
</reference>
<dbReference type="RefSeq" id="XP_033584097.1">
    <property type="nucleotide sequence ID" value="XM_033729060.1"/>
</dbReference>
<reference evidence="1 3" key="1">
    <citation type="journal article" date="2020" name="Stud. Mycol.">
        <title>101 Dothideomycetes genomes: a test case for predicting lifestyles and emergence of pathogens.</title>
        <authorList>
            <person name="Haridas S."/>
            <person name="Albert R."/>
            <person name="Binder M."/>
            <person name="Bloem J."/>
            <person name="Labutti K."/>
            <person name="Salamov A."/>
            <person name="Andreopoulos B."/>
            <person name="Baker S."/>
            <person name="Barry K."/>
            <person name="Bills G."/>
            <person name="Bluhm B."/>
            <person name="Cannon C."/>
            <person name="Castanera R."/>
            <person name="Culley D."/>
            <person name="Daum C."/>
            <person name="Ezra D."/>
            <person name="Gonzalez J."/>
            <person name="Henrissat B."/>
            <person name="Kuo A."/>
            <person name="Liang C."/>
            <person name="Lipzen A."/>
            <person name="Lutzoni F."/>
            <person name="Magnuson J."/>
            <person name="Mondo S."/>
            <person name="Nolan M."/>
            <person name="Ohm R."/>
            <person name="Pangilinan J."/>
            <person name="Park H.-J."/>
            <person name="Ramirez L."/>
            <person name="Alfaro M."/>
            <person name="Sun H."/>
            <person name="Tritt A."/>
            <person name="Yoshinaga Y."/>
            <person name="Zwiers L.-H."/>
            <person name="Turgeon B."/>
            <person name="Goodwin S."/>
            <person name="Spatafora J."/>
            <person name="Crous P."/>
            <person name="Grigoriev I."/>
        </authorList>
    </citation>
    <scope>NUCLEOTIDE SEQUENCE</scope>
    <source>
        <strain evidence="1 3">CBS 304.34</strain>
    </source>
</reference>
<organism evidence="1">
    <name type="scientific">Mytilinidion resinicola</name>
    <dbReference type="NCBI Taxonomy" id="574789"/>
    <lineage>
        <taxon>Eukaryota</taxon>
        <taxon>Fungi</taxon>
        <taxon>Dikarya</taxon>
        <taxon>Ascomycota</taxon>
        <taxon>Pezizomycotina</taxon>
        <taxon>Dothideomycetes</taxon>
        <taxon>Pleosporomycetidae</taxon>
        <taxon>Mytilinidiales</taxon>
        <taxon>Mytilinidiaceae</taxon>
        <taxon>Mytilinidion</taxon>
    </lineage>
</organism>
<reference evidence="3" key="3">
    <citation type="submission" date="2025-04" db="UniProtKB">
        <authorList>
            <consortium name="RefSeq"/>
        </authorList>
    </citation>
    <scope>IDENTIFICATION</scope>
    <source>
        <strain evidence="3">CBS 304.34</strain>
    </source>
</reference>
<evidence type="ECO:0000313" key="3">
    <source>
        <dbReference type="RefSeq" id="XP_033584097.1"/>
    </source>
</evidence>
<dbReference type="OrthoDB" id="3557394at2759"/>
<evidence type="ECO:0000313" key="1">
    <source>
        <dbReference type="EMBL" id="KAF2817133.1"/>
    </source>
</evidence>
<dbReference type="GeneID" id="54469953"/>
<gene>
    <name evidence="1 3" type="ORF">BDZ99DRAFT_9506</name>
</gene>
<dbReference type="Pfam" id="PF26639">
    <property type="entry name" value="Het-6_barrel"/>
    <property type="match status" value="1"/>
</dbReference>